<accession>A0AAV4P491</accession>
<name>A0AAV4P491_9ARAC</name>
<gene>
    <name evidence="2" type="ORF">CDAR_201041</name>
</gene>
<sequence>MKNEASSKWIPSYVGIPGNEEVDALAKSALFMSQHSSPLPLRKYKNRIPLDLPRRIDVAFFRMLMGHDYLQRHLNKIGVTASTLCLLFGDDSMNGLHLLICFKLKVVYTEDASHFSLSHLYWIERQRKRRLAHAGRRISMRDLVGLLVRDLVARGPYLAISRQAQMTEIIKQSF</sequence>
<organism evidence="2 3">
    <name type="scientific">Caerostris darwini</name>
    <dbReference type="NCBI Taxonomy" id="1538125"/>
    <lineage>
        <taxon>Eukaryota</taxon>
        <taxon>Metazoa</taxon>
        <taxon>Ecdysozoa</taxon>
        <taxon>Arthropoda</taxon>
        <taxon>Chelicerata</taxon>
        <taxon>Arachnida</taxon>
        <taxon>Araneae</taxon>
        <taxon>Araneomorphae</taxon>
        <taxon>Entelegynae</taxon>
        <taxon>Araneoidea</taxon>
        <taxon>Araneidae</taxon>
        <taxon>Caerostris</taxon>
    </lineage>
</organism>
<evidence type="ECO:0000313" key="2">
    <source>
        <dbReference type="EMBL" id="GIX91459.1"/>
    </source>
</evidence>
<dbReference type="PROSITE" id="PS50879">
    <property type="entry name" value="RNASE_H_1"/>
    <property type="match status" value="1"/>
</dbReference>
<dbReference type="GO" id="GO:0003676">
    <property type="term" value="F:nucleic acid binding"/>
    <property type="evidence" value="ECO:0007669"/>
    <property type="project" value="InterPro"/>
</dbReference>
<evidence type="ECO:0000313" key="3">
    <source>
        <dbReference type="Proteomes" id="UP001054837"/>
    </source>
</evidence>
<feature type="domain" description="RNase H type-1" evidence="1">
    <location>
        <begin position="1"/>
        <end position="31"/>
    </location>
</feature>
<dbReference type="AlphaFoldDB" id="A0AAV4P491"/>
<dbReference type="EMBL" id="BPLQ01002330">
    <property type="protein sequence ID" value="GIX91459.1"/>
    <property type="molecule type" value="Genomic_DNA"/>
</dbReference>
<keyword evidence="3" id="KW-1185">Reference proteome</keyword>
<dbReference type="Proteomes" id="UP001054837">
    <property type="component" value="Unassembled WGS sequence"/>
</dbReference>
<evidence type="ECO:0000259" key="1">
    <source>
        <dbReference type="PROSITE" id="PS50879"/>
    </source>
</evidence>
<protein>
    <recommendedName>
        <fullName evidence="1">RNase H type-1 domain-containing protein</fullName>
    </recommendedName>
</protein>
<dbReference type="GO" id="GO:0004523">
    <property type="term" value="F:RNA-DNA hybrid ribonuclease activity"/>
    <property type="evidence" value="ECO:0007669"/>
    <property type="project" value="InterPro"/>
</dbReference>
<proteinExistence type="predicted"/>
<reference evidence="2 3" key="1">
    <citation type="submission" date="2021-06" db="EMBL/GenBank/DDBJ databases">
        <title>Caerostris darwini draft genome.</title>
        <authorList>
            <person name="Kono N."/>
            <person name="Arakawa K."/>
        </authorList>
    </citation>
    <scope>NUCLEOTIDE SEQUENCE [LARGE SCALE GENOMIC DNA]</scope>
</reference>
<dbReference type="InterPro" id="IPR002156">
    <property type="entry name" value="RNaseH_domain"/>
</dbReference>
<comment type="caution">
    <text evidence="2">The sequence shown here is derived from an EMBL/GenBank/DDBJ whole genome shotgun (WGS) entry which is preliminary data.</text>
</comment>